<evidence type="ECO:0000313" key="2">
    <source>
        <dbReference type="EMBL" id="CAG5092724.1"/>
    </source>
</evidence>
<organism evidence="2 3">
    <name type="scientific">Thermobacillus xylanilyticus</name>
    <dbReference type="NCBI Taxonomy" id="76633"/>
    <lineage>
        <taxon>Bacteria</taxon>
        <taxon>Bacillati</taxon>
        <taxon>Bacillota</taxon>
        <taxon>Bacilli</taxon>
        <taxon>Bacillales</taxon>
        <taxon>Paenibacillaceae</taxon>
        <taxon>Thermobacillus</taxon>
    </lineage>
</organism>
<dbReference type="EMBL" id="CAJRAY010000097">
    <property type="protein sequence ID" value="CAG5092724.1"/>
    <property type="molecule type" value="Genomic_DNA"/>
</dbReference>
<feature type="region of interest" description="Disordered" evidence="1">
    <location>
        <begin position="1"/>
        <end position="25"/>
    </location>
</feature>
<keyword evidence="3" id="KW-1185">Reference proteome</keyword>
<protein>
    <submittedName>
        <fullName evidence="2">Uncharacterized protein</fullName>
    </submittedName>
</protein>
<evidence type="ECO:0000313" key="3">
    <source>
        <dbReference type="Proteomes" id="UP000681526"/>
    </source>
</evidence>
<reference evidence="2 3" key="1">
    <citation type="submission" date="2021-04" db="EMBL/GenBank/DDBJ databases">
        <authorList>
            <person name="Rakotoarivonina H."/>
        </authorList>
    </citation>
    <scope>NUCLEOTIDE SEQUENCE [LARGE SCALE GENOMIC DNA]</scope>
    <source>
        <strain evidence="2 3">XE</strain>
    </source>
</reference>
<name>A0ABN7SCA5_THEXY</name>
<proteinExistence type="predicted"/>
<evidence type="ECO:0000256" key="1">
    <source>
        <dbReference type="SAM" id="MobiDB-lite"/>
    </source>
</evidence>
<gene>
    <name evidence="2" type="primary">txxe 2687</name>
    <name evidence="2" type="ORF">TXXE_18600</name>
</gene>
<sequence>MNANVTYAAKPQDRPYTSSRSSRRRRLLRSLKRLIRHPRPAFAERRLPGRS</sequence>
<accession>A0ABN7SCA5</accession>
<dbReference type="RefSeq" id="WP_157373517.1">
    <property type="nucleotide sequence ID" value="NZ_CAJRAY010000097.1"/>
</dbReference>
<dbReference type="Proteomes" id="UP000681526">
    <property type="component" value="Unassembled WGS sequence"/>
</dbReference>
<comment type="caution">
    <text evidence="2">The sequence shown here is derived from an EMBL/GenBank/DDBJ whole genome shotgun (WGS) entry which is preliminary data.</text>
</comment>